<organism evidence="1 2">
    <name type="scientific">Mycolicibacillus koreensis</name>
    <dbReference type="NCBI Taxonomy" id="1069220"/>
    <lineage>
        <taxon>Bacteria</taxon>
        <taxon>Bacillati</taxon>
        <taxon>Actinomycetota</taxon>
        <taxon>Actinomycetes</taxon>
        <taxon>Mycobacteriales</taxon>
        <taxon>Mycobacteriaceae</taxon>
        <taxon>Mycolicibacillus</taxon>
    </lineage>
</organism>
<comment type="caution">
    <text evidence="1">The sequence shown here is derived from an EMBL/GenBank/DDBJ whole genome shotgun (WGS) entry which is preliminary data.</text>
</comment>
<protein>
    <submittedName>
        <fullName evidence="1">Uncharacterized protein</fullName>
    </submittedName>
</protein>
<gene>
    <name evidence="1" type="ORF">B8W67_05440</name>
</gene>
<dbReference type="EMBL" id="NCXO01000008">
    <property type="protein sequence ID" value="OSC34692.1"/>
    <property type="molecule type" value="Genomic_DNA"/>
</dbReference>
<dbReference type="Pfam" id="PF12728">
    <property type="entry name" value="HTH_17"/>
    <property type="match status" value="1"/>
</dbReference>
<dbReference type="RefSeq" id="WP_085302666.1">
    <property type="nucleotide sequence ID" value="NZ_AP022594.1"/>
</dbReference>
<evidence type="ECO:0000313" key="2">
    <source>
        <dbReference type="Proteomes" id="UP000193577"/>
    </source>
</evidence>
<evidence type="ECO:0000313" key="1">
    <source>
        <dbReference type="EMBL" id="OSC34692.1"/>
    </source>
</evidence>
<dbReference type="Proteomes" id="UP000193577">
    <property type="component" value="Unassembled WGS sequence"/>
</dbReference>
<dbReference type="InterPro" id="IPR041657">
    <property type="entry name" value="HTH_17"/>
</dbReference>
<dbReference type="Gene3D" id="1.10.1660.10">
    <property type="match status" value="1"/>
</dbReference>
<sequence>MAENEPAPLVRPRSDADEPQCVTPRSAAAIVGVHERTIRRWIADGLLPARKRTTGRIAIRLADLQNFT</sequence>
<proteinExistence type="predicted"/>
<name>A0A7I7SBL8_9MYCO</name>
<dbReference type="InterPro" id="IPR009061">
    <property type="entry name" value="DNA-bd_dom_put_sf"/>
</dbReference>
<keyword evidence="2" id="KW-1185">Reference proteome</keyword>
<dbReference type="AlphaFoldDB" id="A0A7I7SBL8"/>
<dbReference type="SUPFAM" id="SSF46955">
    <property type="entry name" value="Putative DNA-binding domain"/>
    <property type="match status" value="1"/>
</dbReference>
<reference evidence="1 2" key="1">
    <citation type="submission" date="2017-04" db="EMBL/GenBank/DDBJ databases">
        <title>The new phylogeny of genus Mycobacterium.</title>
        <authorList>
            <person name="Tortoli E."/>
            <person name="Trovato A."/>
            <person name="Cirillo D.M."/>
        </authorList>
    </citation>
    <scope>NUCLEOTIDE SEQUENCE [LARGE SCALE GENOMIC DNA]</scope>
    <source>
        <strain evidence="1 2">KCTC 19819</strain>
    </source>
</reference>
<accession>A0A7I7SBL8</accession>